<reference evidence="1" key="1">
    <citation type="journal article" date="2014" name="Int. J. Syst. Evol. Microbiol.">
        <title>Complete genome sequence of Corynebacterium casei LMG S-19264T (=DSM 44701T), isolated from a smear-ripened cheese.</title>
        <authorList>
            <consortium name="US DOE Joint Genome Institute (JGI-PGF)"/>
            <person name="Walter F."/>
            <person name="Albersmeier A."/>
            <person name="Kalinowski J."/>
            <person name="Ruckert C."/>
        </authorList>
    </citation>
    <scope>NUCLEOTIDE SEQUENCE</scope>
    <source>
        <strain evidence="1">JCM 4346</strain>
    </source>
</reference>
<name>A0A918FNQ2_9ACTN</name>
<accession>A0A918FNQ2</accession>
<dbReference type="RefSeq" id="WP_189944063.1">
    <property type="nucleotide sequence ID" value="NZ_BMSX01000041.1"/>
</dbReference>
<comment type="caution">
    <text evidence="1">The sequence shown here is derived from an EMBL/GenBank/DDBJ whole genome shotgun (WGS) entry which is preliminary data.</text>
</comment>
<evidence type="ECO:0000313" key="1">
    <source>
        <dbReference type="EMBL" id="GGR61290.1"/>
    </source>
</evidence>
<gene>
    <name evidence="1" type="ORF">GCM10010251_92570</name>
</gene>
<organism evidence="1 2">
    <name type="scientific">Streptomyces aurantiogriseus</name>
    <dbReference type="NCBI Taxonomy" id="66870"/>
    <lineage>
        <taxon>Bacteria</taxon>
        <taxon>Bacillati</taxon>
        <taxon>Actinomycetota</taxon>
        <taxon>Actinomycetes</taxon>
        <taxon>Kitasatosporales</taxon>
        <taxon>Streptomycetaceae</taxon>
        <taxon>Streptomyces</taxon>
    </lineage>
</organism>
<dbReference type="AlphaFoldDB" id="A0A918FNQ2"/>
<dbReference type="EMBL" id="BMSX01000041">
    <property type="protein sequence ID" value="GGR61290.1"/>
    <property type="molecule type" value="Genomic_DNA"/>
</dbReference>
<dbReference type="Proteomes" id="UP000658320">
    <property type="component" value="Unassembled WGS sequence"/>
</dbReference>
<keyword evidence="2" id="KW-1185">Reference proteome</keyword>
<evidence type="ECO:0000313" key="2">
    <source>
        <dbReference type="Proteomes" id="UP000658320"/>
    </source>
</evidence>
<protein>
    <submittedName>
        <fullName evidence="1">Uncharacterized protein</fullName>
    </submittedName>
</protein>
<reference evidence="1" key="2">
    <citation type="submission" date="2020-09" db="EMBL/GenBank/DDBJ databases">
        <authorList>
            <person name="Sun Q."/>
            <person name="Ohkuma M."/>
        </authorList>
    </citation>
    <scope>NUCLEOTIDE SEQUENCE</scope>
    <source>
        <strain evidence="1">JCM 4346</strain>
    </source>
</reference>
<proteinExistence type="predicted"/>
<sequence length="68" mass="7159">MSHQPIPRADAVQTAIAATQAYAAQPGEHAEQVLRTAVQTALHAGATPDDLRAALDAKQTRDRQATQG</sequence>